<dbReference type="PROSITE" id="PS00086">
    <property type="entry name" value="CYTOCHROME_P450"/>
    <property type="match status" value="1"/>
</dbReference>
<reference evidence="16 17" key="1">
    <citation type="submission" date="2017-04" db="EMBL/GenBank/DDBJ databases">
        <title>Genome Sequence of the Model Brown-Rot Fungus Postia placenta SB12.</title>
        <authorList>
            <consortium name="DOE Joint Genome Institute"/>
            <person name="Gaskell J."/>
            <person name="Kersten P."/>
            <person name="Larrondo L.F."/>
            <person name="Canessa P."/>
            <person name="Martinez D."/>
            <person name="Hibbett D."/>
            <person name="Schmoll M."/>
            <person name="Kubicek C.P."/>
            <person name="Martinez A.T."/>
            <person name="Yadav J."/>
            <person name="Master E."/>
            <person name="Magnuson J.K."/>
            <person name="James T."/>
            <person name="Yaver D."/>
            <person name="Berka R."/>
            <person name="Labutti K."/>
            <person name="Lipzen A."/>
            <person name="Aerts A."/>
            <person name="Barry K."/>
            <person name="Henrissat B."/>
            <person name="Blanchette R."/>
            <person name="Grigoriev I."/>
            <person name="Cullen D."/>
        </authorList>
    </citation>
    <scope>NUCLEOTIDE SEQUENCE [LARGE SCALE GENOMIC DNA]</scope>
    <source>
        <strain evidence="16 17">MAD-698-R-SB12</strain>
    </source>
</reference>
<keyword evidence="6 15" id="KW-0812">Transmembrane</keyword>
<evidence type="ECO:0000256" key="11">
    <source>
        <dbReference type="ARBA" id="ARBA00023033"/>
    </source>
</evidence>
<dbReference type="InterPro" id="IPR017972">
    <property type="entry name" value="Cyt_P450_CS"/>
</dbReference>
<dbReference type="GO" id="GO:0016705">
    <property type="term" value="F:oxidoreductase activity, acting on paired donors, with incorporation or reduction of molecular oxygen"/>
    <property type="evidence" value="ECO:0007669"/>
    <property type="project" value="InterPro"/>
</dbReference>
<keyword evidence="8 15" id="KW-1133">Transmembrane helix</keyword>
<evidence type="ECO:0000256" key="3">
    <source>
        <dbReference type="ARBA" id="ARBA00005179"/>
    </source>
</evidence>
<dbReference type="STRING" id="670580.A0A1X6N2C9"/>
<keyword evidence="10 13" id="KW-0408">Iron</keyword>
<dbReference type="GO" id="GO:0016020">
    <property type="term" value="C:membrane"/>
    <property type="evidence" value="ECO:0007669"/>
    <property type="project" value="UniProtKB-SubCell"/>
</dbReference>
<evidence type="ECO:0000256" key="6">
    <source>
        <dbReference type="ARBA" id="ARBA00022692"/>
    </source>
</evidence>
<evidence type="ECO:0000256" key="10">
    <source>
        <dbReference type="ARBA" id="ARBA00023004"/>
    </source>
</evidence>
<dbReference type="PANTHER" id="PTHR46300">
    <property type="entry name" value="P450, PUTATIVE (EUROFUNG)-RELATED-RELATED"/>
    <property type="match status" value="1"/>
</dbReference>
<evidence type="ECO:0000256" key="1">
    <source>
        <dbReference type="ARBA" id="ARBA00001971"/>
    </source>
</evidence>
<dbReference type="PRINTS" id="PR00463">
    <property type="entry name" value="EP450I"/>
</dbReference>
<dbReference type="GO" id="GO:0004497">
    <property type="term" value="F:monooxygenase activity"/>
    <property type="evidence" value="ECO:0007669"/>
    <property type="project" value="UniProtKB-KW"/>
</dbReference>
<organism evidence="16 17">
    <name type="scientific">Postia placenta MAD-698-R-SB12</name>
    <dbReference type="NCBI Taxonomy" id="670580"/>
    <lineage>
        <taxon>Eukaryota</taxon>
        <taxon>Fungi</taxon>
        <taxon>Dikarya</taxon>
        <taxon>Basidiomycota</taxon>
        <taxon>Agaricomycotina</taxon>
        <taxon>Agaricomycetes</taxon>
        <taxon>Polyporales</taxon>
        <taxon>Adustoporiaceae</taxon>
        <taxon>Rhodonia</taxon>
    </lineage>
</organism>
<dbReference type="EMBL" id="KZ110596">
    <property type="protein sequence ID" value="OSX62626.1"/>
    <property type="molecule type" value="Genomic_DNA"/>
</dbReference>
<keyword evidence="17" id="KW-1185">Reference proteome</keyword>
<evidence type="ECO:0000256" key="14">
    <source>
        <dbReference type="RuleBase" id="RU000461"/>
    </source>
</evidence>
<evidence type="ECO:0000256" key="2">
    <source>
        <dbReference type="ARBA" id="ARBA00004167"/>
    </source>
</evidence>
<feature type="transmembrane region" description="Helical" evidence="15">
    <location>
        <begin position="27"/>
        <end position="46"/>
    </location>
</feature>
<keyword evidence="12 15" id="KW-0472">Membrane</keyword>
<dbReference type="AlphaFoldDB" id="A0A1X6N2C9"/>
<evidence type="ECO:0000256" key="4">
    <source>
        <dbReference type="ARBA" id="ARBA00010617"/>
    </source>
</evidence>
<evidence type="ECO:0000256" key="9">
    <source>
        <dbReference type="ARBA" id="ARBA00023002"/>
    </source>
</evidence>
<dbReference type="GO" id="GO:0005506">
    <property type="term" value="F:iron ion binding"/>
    <property type="evidence" value="ECO:0007669"/>
    <property type="project" value="InterPro"/>
</dbReference>
<dbReference type="OrthoDB" id="2789670at2759"/>
<keyword evidence="7 13" id="KW-0479">Metal-binding</keyword>
<comment type="cofactor">
    <cofactor evidence="1 13">
        <name>heme</name>
        <dbReference type="ChEBI" id="CHEBI:30413"/>
    </cofactor>
</comment>
<evidence type="ECO:0000256" key="8">
    <source>
        <dbReference type="ARBA" id="ARBA00022989"/>
    </source>
</evidence>
<comment type="pathway">
    <text evidence="3">Secondary metabolite biosynthesis.</text>
</comment>
<dbReference type="Proteomes" id="UP000194127">
    <property type="component" value="Unassembled WGS sequence"/>
</dbReference>
<dbReference type="Gene3D" id="1.10.630.10">
    <property type="entry name" value="Cytochrome P450"/>
    <property type="match status" value="1"/>
</dbReference>
<evidence type="ECO:0000256" key="5">
    <source>
        <dbReference type="ARBA" id="ARBA00022617"/>
    </source>
</evidence>
<keyword evidence="9 14" id="KW-0560">Oxidoreductase</keyword>
<name>A0A1X6N2C9_9APHY</name>
<dbReference type="GO" id="GO:0020037">
    <property type="term" value="F:heme binding"/>
    <property type="evidence" value="ECO:0007669"/>
    <property type="project" value="InterPro"/>
</dbReference>
<accession>A0A1X6N2C9</accession>
<dbReference type="Pfam" id="PF00067">
    <property type="entry name" value="p450"/>
    <property type="match status" value="1"/>
</dbReference>
<keyword evidence="11 14" id="KW-0503">Monooxygenase</keyword>
<protein>
    <recommendedName>
        <fullName evidence="18">Cytochrome P450</fullName>
    </recommendedName>
</protein>
<dbReference type="InterPro" id="IPR002401">
    <property type="entry name" value="Cyt_P450_E_grp-I"/>
</dbReference>
<dbReference type="SUPFAM" id="SSF48264">
    <property type="entry name" value="Cytochrome P450"/>
    <property type="match status" value="1"/>
</dbReference>
<dbReference type="InterPro" id="IPR050364">
    <property type="entry name" value="Cytochrome_P450_fung"/>
</dbReference>
<evidence type="ECO:0000256" key="7">
    <source>
        <dbReference type="ARBA" id="ARBA00022723"/>
    </source>
</evidence>
<evidence type="ECO:0000256" key="12">
    <source>
        <dbReference type="ARBA" id="ARBA00023136"/>
    </source>
</evidence>
<dbReference type="InterPro" id="IPR001128">
    <property type="entry name" value="Cyt_P450"/>
</dbReference>
<evidence type="ECO:0008006" key="18">
    <source>
        <dbReference type="Google" id="ProtNLM"/>
    </source>
</evidence>
<keyword evidence="5 13" id="KW-0349">Heme</keyword>
<evidence type="ECO:0000313" key="16">
    <source>
        <dbReference type="EMBL" id="OSX62626.1"/>
    </source>
</evidence>
<evidence type="ECO:0000256" key="15">
    <source>
        <dbReference type="SAM" id="Phobius"/>
    </source>
</evidence>
<comment type="similarity">
    <text evidence="4 14">Belongs to the cytochrome P450 family.</text>
</comment>
<gene>
    <name evidence="16" type="ORF">POSPLADRAFT_1180741</name>
</gene>
<dbReference type="PANTHER" id="PTHR46300:SF7">
    <property type="entry name" value="P450, PUTATIVE (EUROFUNG)-RELATED"/>
    <property type="match status" value="1"/>
</dbReference>
<dbReference type="CDD" id="cd11065">
    <property type="entry name" value="CYP64-like"/>
    <property type="match status" value="1"/>
</dbReference>
<proteinExistence type="inferred from homology"/>
<evidence type="ECO:0000313" key="17">
    <source>
        <dbReference type="Proteomes" id="UP000194127"/>
    </source>
</evidence>
<feature type="binding site" description="axial binding residue" evidence="13">
    <location>
        <position position="455"/>
    </location>
    <ligand>
        <name>heme</name>
        <dbReference type="ChEBI" id="CHEBI:30413"/>
    </ligand>
    <ligandPart>
        <name>Fe</name>
        <dbReference type="ChEBI" id="CHEBI:18248"/>
    </ligandPart>
</feature>
<evidence type="ECO:0000256" key="13">
    <source>
        <dbReference type="PIRSR" id="PIRSR602401-1"/>
    </source>
</evidence>
<dbReference type="InterPro" id="IPR036396">
    <property type="entry name" value="Cyt_P450_sf"/>
</dbReference>
<dbReference type="RefSeq" id="XP_024339420.1">
    <property type="nucleotide sequence ID" value="XM_024488780.1"/>
</dbReference>
<comment type="subcellular location">
    <subcellularLocation>
        <location evidence="2">Membrane</location>
        <topology evidence="2">Single-pass membrane protein</topology>
    </subcellularLocation>
</comment>
<sequence>MDTVLGASFAIGLAAVSRNVIANTYTLAAAAFFIFIVVRTIAARIARPPYPPGPSGLPILGNTLHIPQFRPWLTYSEWAAKYGDTIHLEALGEHIIVLNSSRVARDLLDKRSAIYSDRPHFVMAGELSGYGAELPLQNYNNAFRAQRKIVAQTFNPSMVSRYYHIQEAEARKLAKSILDDPSALISQTKFRIASIIMRVTYGYTVKGEDDPMITIPFTSMDNFSRATEPGMWMVDLIPQLKYLPEWTPGATFLRTAKKWKQLEWSASWNPYRWCKDNLETGAALTPSLCATALSQAGGKLSKEDEETLVWAASSGLGGGLDTNMSTIFTFILAMLHYPDVQAKAQKEIDMVVGTDRLPSIKDRPALPYVRSLIAEVYRWNPAVPLGLPHALSQDDVYEGMFFPKGAVVMPNVWHMLHDSAVYPDPMAFRPERFEDSDAEMRKVTDLAFGFGRRACPGYDFAEGTVFAVVATILATSTVKRAVDERGKDIMPEVTYTSGTIVFPENVICSLESRSPRTRDMLLQAVSLA</sequence>
<dbReference type="GeneID" id="36333729"/>